<evidence type="ECO:0000313" key="7">
    <source>
        <dbReference type="Proteomes" id="UP000316095"/>
    </source>
</evidence>
<dbReference type="GO" id="GO:0012505">
    <property type="term" value="C:endomembrane system"/>
    <property type="evidence" value="ECO:0007669"/>
    <property type="project" value="UniProtKB-SubCell"/>
</dbReference>
<keyword evidence="4 5" id="KW-0472">Membrane</keyword>
<protein>
    <recommendedName>
        <fullName evidence="8">Isoprenylcysteine carboxyl methyltransferase (ICMT) family protein</fullName>
    </recommendedName>
</protein>
<evidence type="ECO:0000256" key="1">
    <source>
        <dbReference type="ARBA" id="ARBA00004127"/>
    </source>
</evidence>
<evidence type="ECO:0008006" key="8">
    <source>
        <dbReference type="Google" id="ProtNLM"/>
    </source>
</evidence>
<evidence type="ECO:0000313" key="6">
    <source>
        <dbReference type="EMBL" id="TWT59665.1"/>
    </source>
</evidence>
<evidence type="ECO:0000256" key="2">
    <source>
        <dbReference type="ARBA" id="ARBA00022692"/>
    </source>
</evidence>
<dbReference type="EMBL" id="SJPG01000001">
    <property type="protein sequence ID" value="TWT59665.1"/>
    <property type="molecule type" value="Genomic_DNA"/>
</dbReference>
<proteinExistence type="predicted"/>
<reference evidence="6 7" key="1">
    <citation type="submission" date="2019-02" db="EMBL/GenBank/DDBJ databases">
        <title>Deep-cultivation of Planctomycetes and their phenomic and genomic characterization uncovers novel biology.</title>
        <authorList>
            <person name="Wiegand S."/>
            <person name="Jogler M."/>
            <person name="Boedeker C."/>
            <person name="Pinto D."/>
            <person name="Vollmers J."/>
            <person name="Rivas-Marin E."/>
            <person name="Kohn T."/>
            <person name="Peeters S.H."/>
            <person name="Heuer A."/>
            <person name="Rast P."/>
            <person name="Oberbeckmann S."/>
            <person name="Bunk B."/>
            <person name="Jeske O."/>
            <person name="Meyerdierks A."/>
            <person name="Storesund J.E."/>
            <person name="Kallscheuer N."/>
            <person name="Luecker S."/>
            <person name="Lage O.M."/>
            <person name="Pohl T."/>
            <person name="Merkel B.J."/>
            <person name="Hornburger P."/>
            <person name="Mueller R.-W."/>
            <person name="Bruemmer F."/>
            <person name="Labrenz M."/>
            <person name="Spormann A.M."/>
            <person name="Op Den Camp H."/>
            <person name="Overmann J."/>
            <person name="Amann R."/>
            <person name="Jetten M.S.M."/>
            <person name="Mascher T."/>
            <person name="Medema M.H."/>
            <person name="Devos D.P."/>
            <person name="Kaster A.-K."/>
            <person name="Ovreas L."/>
            <person name="Rohde M."/>
            <person name="Galperin M.Y."/>
            <person name="Jogler C."/>
        </authorList>
    </citation>
    <scope>NUCLEOTIDE SEQUENCE [LARGE SCALE GENOMIC DNA]</scope>
    <source>
        <strain evidence="6 7">Pan54</strain>
    </source>
</reference>
<dbReference type="Pfam" id="PF04191">
    <property type="entry name" value="PEMT"/>
    <property type="match status" value="1"/>
</dbReference>
<dbReference type="Gene3D" id="1.20.120.1630">
    <property type="match status" value="1"/>
</dbReference>
<dbReference type="AlphaFoldDB" id="A0A5C5XBY6"/>
<organism evidence="6 7">
    <name type="scientific">Rubinisphaera italica</name>
    <dbReference type="NCBI Taxonomy" id="2527969"/>
    <lineage>
        <taxon>Bacteria</taxon>
        <taxon>Pseudomonadati</taxon>
        <taxon>Planctomycetota</taxon>
        <taxon>Planctomycetia</taxon>
        <taxon>Planctomycetales</taxon>
        <taxon>Planctomycetaceae</taxon>
        <taxon>Rubinisphaera</taxon>
    </lineage>
</organism>
<feature type="transmembrane region" description="Helical" evidence="5">
    <location>
        <begin position="92"/>
        <end position="109"/>
    </location>
</feature>
<dbReference type="PANTHER" id="PTHR43847:SF1">
    <property type="entry name" value="BLL3993 PROTEIN"/>
    <property type="match status" value="1"/>
</dbReference>
<dbReference type="PANTHER" id="PTHR43847">
    <property type="entry name" value="BLL3993 PROTEIN"/>
    <property type="match status" value="1"/>
</dbReference>
<feature type="transmembrane region" description="Helical" evidence="5">
    <location>
        <begin position="26"/>
        <end position="46"/>
    </location>
</feature>
<keyword evidence="7" id="KW-1185">Reference proteome</keyword>
<comment type="subcellular location">
    <subcellularLocation>
        <location evidence="1">Endomembrane system</location>
        <topology evidence="1">Multi-pass membrane protein</topology>
    </subcellularLocation>
</comment>
<evidence type="ECO:0000256" key="4">
    <source>
        <dbReference type="ARBA" id="ARBA00023136"/>
    </source>
</evidence>
<name>A0A5C5XBY6_9PLAN</name>
<gene>
    <name evidence="6" type="ORF">Pan54_03740</name>
</gene>
<dbReference type="InterPro" id="IPR007318">
    <property type="entry name" value="Phopholipid_MeTrfase"/>
</dbReference>
<evidence type="ECO:0000256" key="3">
    <source>
        <dbReference type="ARBA" id="ARBA00022989"/>
    </source>
</evidence>
<keyword evidence="2 5" id="KW-0812">Transmembrane</keyword>
<evidence type="ECO:0000256" key="5">
    <source>
        <dbReference type="SAM" id="Phobius"/>
    </source>
</evidence>
<accession>A0A5C5XBY6</accession>
<sequence length="138" mass="16193">MLVILQFGLSSVIVLSTPLPKLTIWNGLGMISGFILFLWSIAIMKLHNLSVGPDPHPNAKLVTTGPYRILLHPMYTGLLFLTGSTLNFEAPYWRLLMWFALVSVLNFKARYEEIFMQERFQEYEQFKKSRWRFLPYLY</sequence>
<dbReference type="Proteomes" id="UP000316095">
    <property type="component" value="Unassembled WGS sequence"/>
</dbReference>
<keyword evidence="3 5" id="KW-1133">Transmembrane helix</keyword>
<comment type="caution">
    <text evidence="6">The sequence shown here is derived from an EMBL/GenBank/DDBJ whole genome shotgun (WGS) entry which is preliminary data.</text>
</comment>
<dbReference type="InterPro" id="IPR052527">
    <property type="entry name" value="Metal_cation-efflux_comp"/>
</dbReference>